<name>A0A8S3ZGC4_9EUPU</name>
<reference evidence="2" key="1">
    <citation type="submission" date="2021-04" db="EMBL/GenBank/DDBJ databases">
        <authorList>
            <consortium name="Molecular Ecology Group"/>
        </authorList>
    </citation>
    <scope>NUCLEOTIDE SEQUENCE</scope>
</reference>
<dbReference type="CDD" id="cd05380">
    <property type="entry name" value="CAP_euk"/>
    <property type="match status" value="1"/>
</dbReference>
<dbReference type="Proteomes" id="UP000678393">
    <property type="component" value="Unassembled WGS sequence"/>
</dbReference>
<gene>
    <name evidence="2" type="ORF">CUNI_LOCUS14202</name>
</gene>
<dbReference type="SUPFAM" id="SSF55797">
    <property type="entry name" value="PR-1-like"/>
    <property type="match status" value="1"/>
</dbReference>
<proteinExistence type="predicted"/>
<dbReference type="Pfam" id="PF00188">
    <property type="entry name" value="CAP"/>
    <property type="match status" value="1"/>
</dbReference>
<dbReference type="OrthoDB" id="674273at2759"/>
<dbReference type="InterPro" id="IPR001283">
    <property type="entry name" value="CRISP-related"/>
</dbReference>
<keyword evidence="3" id="KW-1185">Reference proteome</keyword>
<evidence type="ECO:0000313" key="2">
    <source>
        <dbReference type="EMBL" id="CAG5128644.1"/>
    </source>
</evidence>
<dbReference type="EMBL" id="CAJHNH020003146">
    <property type="protein sequence ID" value="CAG5128644.1"/>
    <property type="molecule type" value="Genomic_DNA"/>
</dbReference>
<evidence type="ECO:0000313" key="3">
    <source>
        <dbReference type="Proteomes" id="UP000678393"/>
    </source>
</evidence>
<dbReference type="InterPro" id="IPR014044">
    <property type="entry name" value="CAP_dom"/>
</dbReference>
<protein>
    <recommendedName>
        <fullName evidence="1">SCP domain-containing protein</fullName>
    </recommendedName>
</protein>
<sequence length="113" mass="13095">RQAIVDCHNKIRGQVDACYMPPLKYSMEMEEEAKKWLSTCQYQHQGRYFGENLIGVQSCGMWARERGRYKESQANCGRSCHYTQMVESTTTEVGCALNNCSNIWLVACYYYPP</sequence>
<feature type="non-terminal residue" evidence="2">
    <location>
        <position position="113"/>
    </location>
</feature>
<evidence type="ECO:0000259" key="1">
    <source>
        <dbReference type="SMART" id="SM00198"/>
    </source>
</evidence>
<accession>A0A8S3ZGC4</accession>
<dbReference type="SMART" id="SM00198">
    <property type="entry name" value="SCP"/>
    <property type="match status" value="1"/>
</dbReference>
<dbReference type="Gene3D" id="3.40.33.10">
    <property type="entry name" value="CAP"/>
    <property type="match status" value="1"/>
</dbReference>
<dbReference type="PANTHER" id="PTHR10334">
    <property type="entry name" value="CYSTEINE-RICH SECRETORY PROTEIN-RELATED"/>
    <property type="match status" value="1"/>
</dbReference>
<comment type="caution">
    <text evidence="2">The sequence shown here is derived from an EMBL/GenBank/DDBJ whole genome shotgun (WGS) entry which is preliminary data.</text>
</comment>
<organism evidence="2 3">
    <name type="scientific">Candidula unifasciata</name>
    <dbReference type="NCBI Taxonomy" id="100452"/>
    <lineage>
        <taxon>Eukaryota</taxon>
        <taxon>Metazoa</taxon>
        <taxon>Spiralia</taxon>
        <taxon>Lophotrochozoa</taxon>
        <taxon>Mollusca</taxon>
        <taxon>Gastropoda</taxon>
        <taxon>Heterobranchia</taxon>
        <taxon>Euthyneura</taxon>
        <taxon>Panpulmonata</taxon>
        <taxon>Eupulmonata</taxon>
        <taxon>Stylommatophora</taxon>
        <taxon>Helicina</taxon>
        <taxon>Helicoidea</taxon>
        <taxon>Geomitridae</taxon>
        <taxon>Candidula</taxon>
    </lineage>
</organism>
<feature type="domain" description="SCP" evidence="1">
    <location>
        <begin position="1"/>
        <end position="113"/>
    </location>
</feature>
<dbReference type="InterPro" id="IPR035940">
    <property type="entry name" value="CAP_sf"/>
</dbReference>
<dbReference type="AlphaFoldDB" id="A0A8S3ZGC4"/>